<reference evidence="1 2" key="1">
    <citation type="journal article" date="2022" name="New Phytol.">
        <title>Ecological generalism drives hyperdiversity of secondary metabolite gene clusters in xylarialean endophytes.</title>
        <authorList>
            <person name="Franco M.E.E."/>
            <person name="Wisecaver J.H."/>
            <person name="Arnold A.E."/>
            <person name="Ju Y.M."/>
            <person name="Slot J.C."/>
            <person name="Ahrendt S."/>
            <person name="Moore L.P."/>
            <person name="Eastman K.E."/>
            <person name="Scott K."/>
            <person name="Konkel Z."/>
            <person name="Mondo S.J."/>
            <person name="Kuo A."/>
            <person name="Hayes R.D."/>
            <person name="Haridas S."/>
            <person name="Andreopoulos B."/>
            <person name="Riley R."/>
            <person name="LaButti K."/>
            <person name="Pangilinan J."/>
            <person name="Lipzen A."/>
            <person name="Amirebrahimi M."/>
            <person name="Yan J."/>
            <person name="Adam C."/>
            <person name="Keymanesh K."/>
            <person name="Ng V."/>
            <person name="Louie K."/>
            <person name="Northen T."/>
            <person name="Drula E."/>
            <person name="Henrissat B."/>
            <person name="Hsieh H.M."/>
            <person name="Youens-Clark K."/>
            <person name="Lutzoni F."/>
            <person name="Miadlikowska J."/>
            <person name="Eastwood D.C."/>
            <person name="Hamelin R.C."/>
            <person name="Grigoriev I.V."/>
            <person name="U'Ren J.M."/>
        </authorList>
    </citation>
    <scope>NUCLEOTIDE SEQUENCE [LARGE SCALE GENOMIC DNA]</scope>
    <source>
        <strain evidence="1 2">ER1909</strain>
    </source>
</reference>
<comment type="caution">
    <text evidence="1">The sequence shown here is derived from an EMBL/GenBank/DDBJ whole genome shotgun (WGS) entry which is preliminary data.</text>
</comment>
<proteinExistence type="predicted"/>
<dbReference type="Proteomes" id="UP001497680">
    <property type="component" value="Unassembled WGS sequence"/>
</dbReference>
<name>A0ACC0D1X7_9PEZI</name>
<evidence type="ECO:0000313" key="1">
    <source>
        <dbReference type="EMBL" id="KAI6086573.1"/>
    </source>
</evidence>
<evidence type="ECO:0000313" key="2">
    <source>
        <dbReference type="Proteomes" id="UP001497680"/>
    </source>
</evidence>
<dbReference type="EMBL" id="MU394314">
    <property type="protein sequence ID" value="KAI6086573.1"/>
    <property type="molecule type" value="Genomic_DNA"/>
</dbReference>
<gene>
    <name evidence="1" type="ORF">F4821DRAFT_126084</name>
</gene>
<sequence length="235" mass="25478">MRFSSAAHVALLSSFYGAVLSHEHHLHSRADQSIIGDSTLSINGIPFSTRAYWIRQANVALGTPCPYAAFGTVIVNHTGTSELGELVCTGANNRSSTGNPTLHGEMSAINNCTTILTDPSGPYNLSHSDALSAFASFTLYTNAESCPMCASAIRWAGFREYVYGTTIDALVRKGWGQIRISSQEIFRQSYDLPYVSRLMGGVLTNETDPLFFWQNDPDYPCPAGCSRVEGSCEAD</sequence>
<protein>
    <submittedName>
        <fullName evidence="1">Cytosine deaminase</fullName>
    </submittedName>
</protein>
<keyword evidence="2" id="KW-1185">Reference proteome</keyword>
<accession>A0ACC0D1X7</accession>
<organism evidence="1 2">
    <name type="scientific">Hypoxylon rubiginosum</name>
    <dbReference type="NCBI Taxonomy" id="110542"/>
    <lineage>
        <taxon>Eukaryota</taxon>
        <taxon>Fungi</taxon>
        <taxon>Dikarya</taxon>
        <taxon>Ascomycota</taxon>
        <taxon>Pezizomycotina</taxon>
        <taxon>Sordariomycetes</taxon>
        <taxon>Xylariomycetidae</taxon>
        <taxon>Xylariales</taxon>
        <taxon>Hypoxylaceae</taxon>
        <taxon>Hypoxylon</taxon>
    </lineage>
</organism>